<proteinExistence type="predicted"/>
<evidence type="ECO:0000313" key="3">
    <source>
        <dbReference type="EMBL" id="KAE9333524.1"/>
    </source>
</evidence>
<dbReference type="AlphaFoldDB" id="A0A6A4F5A5"/>
<comment type="caution">
    <text evidence="3">The sequence shown here is derived from an EMBL/GenBank/DDBJ whole genome shotgun (WGS) entry which is preliminary data.</text>
</comment>
<dbReference type="EMBL" id="QXFT01000904">
    <property type="protein sequence ID" value="KAE9333524.1"/>
    <property type="molecule type" value="Genomic_DNA"/>
</dbReference>
<evidence type="ECO:0000313" key="2">
    <source>
        <dbReference type="EMBL" id="KAE9015083.1"/>
    </source>
</evidence>
<dbReference type="Proteomes" id="UP000429607">
    <property type="component" value="Unassembled WGS sequence"/>
</dbReference>
<evidence type="ECO:0000313" key="1">
    <source>
        <dbReference type="EMBL" id="KAE8977886.1"/>
    </source>
</evidence>
<protein>
    <submittedName>
        <fullName evidence="3">Uncharacterized protein</fullName>
    </submittedName>
</protein>
<organism evidence="3 5">
    <name type="scientific">Phytophthora rubi</name>
    <dbReference type="NCBI Taxonomy" id="129364"/>
    <lineage>
        <taxon>Eukaryota</taxon>
        <taxon>Sar</taxon>
        <taxon>Stramenopiles</taxon>
        <taxon>Oomycota</taxon>
        <taxon>Peronosporomycetes</taxon>
        <taxon>Peronosporales</taxon>
        <taxon>Peronosporaceae</taxon>
        <taxon>Phytophthora</taxon>
    </lineage>
</organism>
<reference evidence="3 5" key="1">
    <citation type="submission" date="2018-08" db="EMBL/GenBank/DDBJ databases">
        <title>Genomic investigation of the strawberry pathogen Phytophthora fragariae indicates pathogenicity is determined by transcriptional variation in three key races.</title>
        <authorList>
            <person name="Adams T.M."/>
            <person name="Armitage A.D."/>
            <person name="Sobczyk M.K."/>
            <person name="Bates H.J."/>
            <person name="Dunwell J.M."/>
            <person name="Nellist C.F."/>
            <person name="Harrison R.J."/>
        </authorList>
    </citation>
    <scope>NUCLEOTIDE SEQUENCE [LARGE SCALE GENOMIC DNA]</scope>
    <source>
        <strain evidence="1 4">SCRP249</strain>
        <strain evidence="2 6">SCRP324</strain>
        <strain evidence="3 5">SCRP333</strain>
    </source>
</reference>
<evidence type="ECO:0000313" key="5">
    <source>
        <dbReference type="Proteomes" id="UP000434957"/>
    </source>
</evidence>
<sequence>MGLLKGVSGFAIPGLATGAGKMVLKDMGASHNTGATL</sequence>
<dbReference type="EMBL" id="QXFU01000956">
    <property type="protein sequence ID" value="KAE9015083.1"/>
    <property type="molecule type" value="Genomic_DNA"/>
</dbReference>
<evidence type="ECO:0000313" key="6">
    <source>
        <dbReference type="Proteomes" id="UP000435112"/>
    </source>
</evidence>
<dbReference type="Proteomes" id="UP000434957">
    <property type="component" value="Unassembled WGS sequence"/>
</dbReference>
<accession>A0A6A4F5A5</accession>
<name>A0A6A4F5A5_9STRA</name>
<dbReference type="Proteomes" id="UP000435112">
    <property type="component" value="Unassembled WGS sequence"/>
</dbReference>
<gene>
    <name evidence="1" type="ORF">PR001_g25003</name>
    <name evidence="2" type="ORF">PR002_g14034</name>
    <name evidence="3" type="ORF">PR003_g13980</name>
</gene>
<keyword evidence="5" id="KW-1185">Reference proteome</keyword>
<dbReference type="EMBL" id="QXFV01003315">
    <property type="protein sequence ID" value="KAE8977886.1"/>
    <property type="molecule type" value="Genomic_DNA"/>
</dbReference>
<evidence type="ECO:0000313" key="4">
    <source>
        <dbReference type="Proteomes" id="UP000429607"/>
    </source>
</evidence>